<sequence length="318" mass="34160">MNYRNILTGLLIGACAMGSALAQQVTRIVVPFAAGGGTDQYCRLLAQELNKHGLNVIIENKPGASGIIAADYVARSKPDGQTLLVSSLGTLANNSVLYEKLPYDPQKDFAPVTQIAYQPAIIVGRPDLPYKNIKEMVEYAKKNPGKINRGSPGAAILTNLAPMAFEKKEGFSTTHIPFNGDSPALQALLSGNIDIDGTSITGPLPFIKAGKMRVLGVMDAKRLPQVPDAPTFKELGFDMEATLWYSLSVPAGTPKAEIDKLNKAVNLVIADPAFVEKARGIGMEPRGGTPEELSKFIKQEAERWVPVLQSLNLPKVAH</sequence>
<dbReference type="EMBL" id="JABBFX010000003">
    <property type="protein sequence ID" value="NML47638.1"/>
    <property type="molecule type" value="Genomic_DNA"/>
</dbReference>
<organism evidence="3 4">
    <name type="scientific">Ramlibacter agri</name>
    <dbReference type="NCBI Taxonomy" id="2728837"/>
    <lineage>
        <taxon>Bacteria</taxon>
        <taxon>Pseudomonadati</taxon>
        <taxon>Pseudomonadota</taxon>
        <taxon>Betaproteobacteria</taxon>
        <taxon>Burkholderiales</taxon>
        <taxon>Comamonadaceae</taxon>
        <taxon>Ramlibacter</taxon>
    </lineage>
</organism>
<dbReference type="PIRSF" id="PIRSF017082">
    <property type="entry name" value="YflP"/>
    <property type="match status" value="1"/>
</dbReference>
<reference evidence="3 4" key="1">
    <citation type="submission" date="2020-04" db="EMBL/GenBank/DDBJ databases">
        <title>Ramlibacter sp. G-1-2-2 isolated from soil.</title>
        <authorList>
            <person name="Dahal R.H."/>
        </authorList>
    </citation>
    <scope>NUCLEOTIDE SEQUENCE [LARGE SCALE GENOMIC DNA]</scope>
    <source>
        <strain evidence="3 4">G-1-2-2</strain>
    </source>
</reference>
<dbReference type="Proteomes" id="UP000541185">
    <property type="component" value="Unassembled WGS sequence"/>
</dbReference>
<protein>
    <submittedName>
        <fullName evidence="3">Tripartite tricarboxylate transporter substrate binding protein</fullName>
    </submittedName>
</protein>
<dbReference type="InterPro" id="IPR005064">
    <property type="entry name" value="BUG"/>
</dbReference>
<accession>A0A848HIT7</accession>
<proteinExistence type="inferred from homology"/>
<evidence type="ECO:0000313" key="4">
    <source>
        <dbReference type="Proteomes" id="UP000541185"/>
    </source>
</evidence>
<evidence type="ECO:0000313" key="3">
    <source>
        <dbReference type="EMBL" id="NML47638.1"/>
    </source>
</evidence>
<dbReference type="AlphaFoldDB" id="A0A848HIT7"/>
<comment type="similarity">
    <text evidence="1">Belongs to the UPF0065 (bug) family.</text>
</comment>
<dbReference type="PROSITE" id="PS51257">
    <property type="entry name" value="PROKAR_LIPOPROTEIN"/>
    <property type="match status" value="1"/>
</dbReference>
<dbReference type="SUPFAM" id="SSF53850">
    <property type="entry name" value="Periplasmic binding protein-like II"/>
    <property type="match status" value="1"/>
</dbReference>
<dbReference type="Pfam" id="PF03401">
    <property type="entry name" value="TctC"/>
    <property type="match status" value="1"/>
</dbReference>
<dbReference type="Gene3D" id="3.40.190.10">
    <property type="entry name" value="Periplasmic binding protein-like II"/>
    <property type="match status" value="1"/>
</dbReference>
<dbReference type="PANTHER" id="PTHR42928">
    <property type="entry name" value="TRICARBOXYLATE-BINDING PROTEIN"/>
    <property type="match status" value="1"/>
</dbReference>
<dbReference type="PANTHER" id="PTHR42928:SF5">
    <property type="entry name" value="BLR1237 PROTEIN"/>
    <property type="match status" value="1"/>
</dbReference>
<dbReference type="Gene3D" id="3.40.190.150">
    <property type="entry name" value="Bordetella uptake gene, domain 1"/>
    <property type="match status" value="1"/>
</dbReference>
<evidence type="ECO:0000256" key="2">
    <source>
        <dbReference type="SAM" id="SignalP"/>
    </source>
</evidence>
<dbReference type="CDD" id="cd07012">
    <property type="entry name" value="PBP2_Bug_TTT"/>
    <property type="match status" value="1"/>
</dbReference>
<feature type="signal peptide" evidence="2">
    <location>
        <begin position="1"/>
        <end position="22"/>
    </location>
</feature>
<comment type="caution">
    <text evidence="3">The sequence shown here is derived from an EMBL/GenBank/DDBJ whole genome shotgun (WGS) entry which is preliminary data.</text>
</comment>
<keyword evidence="4" id="KW-1185">Reference proteome</keyword>
<dbReference type="RefSeq" id="WP_169421904.1">
    <property type="nucleotide sequence ID" value="NZ_JABBFX010000003.1"/>
</dbReference>
<name>A0A848HIT7_9BURK</name>
<evidence type="ECO:0000256" key="1">
    <source>
        <dbReference type="ARBA" id="ARBA00006987"/>
    </source>
</evidence>
<keyword evidence="2" id="KW-0732">Signal</keyword>
<dbReference type="InterPro" id="IPR042100">
    <property type="entry name" value="Bug_dom1"/>
</dbReference>
<feature type="chain" id="PRO_5033017001" evidence="2">
    <location>
        <begin position="23"/>
        <end position="318"/>
    </location>
</feature>
<gene>
    <name evidence="3" type="ORF">HHL11_28065</name>
</gene>